<dbReference type="OrthoDB" id="2454584at2"/>
<accession>A0A1H4FJ71</accession>
<dbReference type="EMBL" id="FNQR01000011">
    <property type="protein sequence ID" value="SEA97336.1"/>
    <property type="molecule type" value="Genomic_DNA"/>
</dbReference>
<dbReference type="RefSeq" id="WP_093045589.1">
    <property type="nucleotide sequence ID" value="NZ_FNQR01000011.1"/>
</dbReference>
<evidence type="ECO:0000313" key="2">
    <source>
        <dbReference type="EMBL" id="SEA97336.1"/>
    </source>
</evidence>
<keyword evidence="1" id="KW-0812">Transmembrane</keyword>
<dbReference type="Proteomes" id="UP000198584">
    <property type="component" value="Unassembled WGS sequence"/>
</dbReference>
<protein>
    <submittedName>
        <fullName evidence="2">Uncharacterized protein</fullName>
    </submittedName>
</protein>
<reference evidence="3" key="1">
    <citation type="submission" date="2016-10" db="EMBL/GenBank/DDBJ databases">
        <authorList>
            <person name="Varghese N."/>
            <person name="Submissions S."/>
        </authorList>
    </citation>
    <scope>NUCLEOTIDE SEQUENCE [LARGE SCALE GENOMIC DNA]</scope>
    <source>
        <strain evidence="3">CCM7597</strain>
    </source>
</reference>
<keyword evidence="1" id="KW-0472">Membrane</keyword>
<evidence type="ECO:0000313" key="3">
    <source>
        <dbReference type="Proteomes" id="UP000198584"/>
    </source>
</evidence>
<gene>
    <name evidence="2" type="ORF">SAMN05421743_111154</name>
</gene>
<feature type="transmembrane region" description="Helical" evidence="1">
    <location>
        <begin position="6"/>
        <end position="22"/>
    </location>
</feature>
<organism evidence="2 3">
    <name type="scientific">Thalassobacillus cyri</name>
    <dbReference type="NCBI Taxonomy" id="571932"/>
    <lineage>
        <taxon>Bacteria</taxon>
        <taxon>Bacillati</taxon>
        <taxon>Bacillota</taxon>
        <taxon>Bacilli</taxon>
        <taxon>Bacillales</taxon>
        <taxon>Bacillaceae</taxon>
        <taxon>Thalassobacillus</taxon>
    </lineage>
</organism>
<keyword evidence="1" id="KW-1133">Transmembrane helix</keyword>
<dbReference type="AlphaFoldDB" id="A0A1H4FJ71"/>
<name>A0A1H4FJ71_9BACI</name>
<dbReference type="STRING" id="571932.SAMN05421743_111154"/>
<sequence length="117" mass="13577">MTTAIITTAVIGLLLFILSFFMNDRLKQLEDEVEQISISSLQEIYKLKRKLNILEEELLFHPDKDNDHVDSTLPLYKQVVSMEKQGYTVAQISERTTLHENDIRSILEQNNAKRISL</sequence>
<keyword evidence="3" id="KW-1185">Reference proteome</keyword>
<proteinExistence type="predicted"/>
<evidence type="ECO:0000256" key="1">
    <source>
        <dbReference type="SAM" id="Phobius"/>
    </source>
</evidence>